<accession>A0A1T5EST2</accession>
<name>A0A1T5EST2_9SPHN</name>
<evidence type="ECO:0000313" key="2">
    <source>
        <dbReference type="Proteomes" id="UP000189818"/>
    </source>
</evidence>
<dbReference type="Proteomes" id="UP000189818">
    <property type="component" value="Unassembled WGS sequence"/>
</dbReference>
<dbReference type="STRING" id="439228.SAMN06295920_107184"/>
<sequence length="255" mass="27555">MTDIEKHAAELARRLTEARASGVAIPRPPGLDLAMARQVRHACIDMLDREGPVAAYKVSLSTSTWGALPAGRVVEGDARIARETLFDPLLEAEVAFRIDRPIGADPDAAAILDACSVAPAIEVADSRWAGWRPSEAERFVIPDAAQIEADNAMSGWLVVGGPWRPARDMPFDRLDIAIEQDGERRSWGPLREVMGSPVAAVRWLVAEVRKAGRLVEPGHIISSGCPCPQMVTVPATGGCWESVVDGFGRARVIFF</sequence>
<dbReference type="EMBL" id="FUYM01000007">
    <property type="protein sequence ID" value="SKB86760.1"/>
    <property type="molecule type" value="Genomic_DNA"/>
</dbReference>
<dbReference type="OrthoDB" id="8689761at2"/>
<dbReference type="PANTHER" id="PTHR30143:SF0">
    <property type="entry name" value="2-KETO-4-PENTENOATE HYDRATASE"/>
    <property type="match status" value="1"/>
</dbReference>
<gene>
    <name evidence="1" type="ORF">SAMN06295920_107184</name>
</gene>
<dbReference type="Gene3D" id="3.90.850.10">
    <property type="entry name" value="Fumarylacetoacetase-like, C-terminal domain"/>
    <property type="match status" value="1"/>
</dbReference>
<dbReference type="PANTHER" id="PTHR30143">
    <property type="entry name" value="ACID HYDRATASE"/>
    <property type="match status" value="1"/>
</dbReference>
<evidence type="ECO:0000313" key="1">
    <source>
        <dbReference type="EMBL" id="SKB86760.1"/>
    </source>
</evidence>
<dbReference type="GO" id="GO:0008684">
    <property type="term" value="F:2-oxopent-4-enoate hydratase activity"/>
    <property type="evidence" value="ECO:0007669"/>
    <property type="project" value="TreeGrafter"/>
</dbReference>
<dbReference type="GO" id="GO:0005737">
    <property type="term" value="C:cytoplasm"/>
    <property type="evidence" value="ECO:0007669"/>
    <property type="project" value="TreeGrafter"/>
</dbReference>
<dbReference type="AlphaFoldDB" id="A0A1T5EST2"/>
<reference evidence="2" key="1">
    <citation type="submission" date="2017-02" db="EMBL/GenBank/DDBJ databases">
        <authorList>
            <person name="Varghese N."/>
            <person name="Submissions S."/>
        </authorList>
    </citation>
    <scope>NUCLEOTIDE SEQUENCE [LARGE SCALE GENOMIC DNA]</scope>
    <source>
        <strain evidence="2">UM2</strain>
    </source>
</reference>
<dbReference type="RefSeq" id="WP_079649278.1">
    <property type="nucleotide sequence ID" value="NZ_FUYM01000007.1"/>
</dbReference>
<protein>
    <submittedName>
        <fullName evidence="1">2-keto-4-pentenoate hydratase</fullName>
    </submittedName>
</protein>
<proteinExistence type="predicted"/>
<keyword evidence="2" id="KW-1185">Reference proteome</keyword>
<organism evidence="1 2">
    <name type="scientific">Rhizorhabdus histidinilytica</name>
    <dbReference type="NCBI Taxonomy" id="439228"/>
    <lineage>
        <taxon>Bacteria</taxon>
        <taxon>Pseudomonadati</taxon>
        <taxon>Pseudomonadota</taxon>
        <taxon>Alphaproteobacteria</taxon>
        <taxon>Sphingomonadales</taxon>
        <taxon>Sphingomonadaceae</taxon>
        <taxon>Rhizorhabdus</taxon>
    </lineage>
</organism>
<dbReference type="SUPFAM" id="SSF56529">
    <property type="entry name" value="FAH"/>
    <property type="match status" value="1"/>
</dbReference>
<dbReference type="InterPro" id="IPR036663">
    <property type="entry name" value="Fumarylacetoacetase_C_sf"/>
</dbReference>
<dbReference type="InterPro" id="IPR050772">
    <property type="entry name" value="Hydratase-Decarb/MhpD_sf"/>
</dbReference>